<evidence type="ECO:0000256" key="8">
    <source>
        <dbReference type="ARBA" id="ARBA00022989"/>
    </source>
</evidence>
<dbReference type="HAMAP" id="MF_01006">
    <property type="entry name" value="Undec_diphosphatase"/>
    <property type="match status" value="1"/>
</dbReference>
<evidence type="ECO:0000256" key="3">
    <source>
        <dbReference type="ARBA" id="ARBA00012374"/>
    </source>
</evidence>
<comment type="catalytic activity">
    <reaction evidence="13 14">
        <text>di-trans,octa-cis-undecaprenyl diphosphate + H2O = di-trans,octa-cis-undecaprenyl phosphate + phosphate + H(+)</text>
        <dbReference type="Rhea" id="RHEA:28094"/>
        <dbReference type="ChEBI" id="CHEBI:15377"/>
        <dbReference type="ChEBI" id="CHEBI:15378"/>
        <dbReference type="ChEBI" id="CHEBI:43474"/>
        <dbReference type="ChEBI" id="CHEBI:58405"/>
        <dbReference type="ChEBI" id="CHEBI:60392"/>
        <dbReference type="EC" id="3.6.1.27"/>
    </reaction>
</comment>
<protein>
    <recommendedName>
        <fullName evidence="4 14">Undecaprenyl-diphosphatase</fullName>
        <ecNumber evidence="3 14">3.6.1.27</ecNumber>
    </recommendedName>
    <alternativeName>
        <fullName evidence="12 14">Bacitracin resistance protein</fullName>
    </alternativeName>
    <alternativeName>
        <fullName evidence="11 14">Undecaprenyl pyrophosphate phosphatase</fullName>
    </alternativeName>
</protein>
<keyword evidence="14" id="KW-0133">Cell shape</keyword>
<keyword evidence="6 14" id="KW-0812">Transmembrane</keyword>
<feature type="transmembrane region" description="Helical" evidence="14">
    <location>
        <begin position="240"/>
        <end position="260"/>
    </location>
</feature>
<dbReference type="Proteomes" id="UP000534186">
    <property type="component" value="Unassembled WGS sequence"/>
</dbReference>
<gene>
    <name evidence="14" type="primary">uppP</name>
    <name evidence="15" type="ORF">HDF12_003694</name>
</gene>
<evidence type="ECO:0000256" key="12">
    <source>
        <dbReference type="ARBA" id="ARBA00032932"/>
    </source>
</evidence>
<name>A0A7Y9TBN3_9BACT</name>
<comment type="subcellular location">
    <subcellularLocation>
        <location evidence="1 14">Cell membrane</location>
        <topology evidence="1 14">Multi-pass membrane protein</topology>
    </subcellularLocation>
</comment>
<dbReference type="PANTHER" id="PTHR30622:SF2">
    <property type="entry name" value="UNDECAPRENYL-DIPHOSPHATASE"/>
    <property type="match status" value="1"/>
</dbReference>
<reference evidence="15 16" key="1">
    <citation type="submission" date="2020-07" db="EMBL/GenBank/DDBJ databases">
        <title>Genomic Encyclopedia of Type Strains, Phase IV (KMG-V): Genome sequencing to study the core and pangenomes of soil and plant-associated prokaryotes.</title>
        <authorList>
            <person name="Whitman W."/>
        </authorList>
    </citation>
    <scope>NUCLEOTIDE SEQUENCE [LARGE SCALE GENOMIC DNA]</scope>
    <source>
        <strain evidence="15 16">M8UP30</strain>
    </source>
</reference>
<keyword evidence="14" id="KW-0961">Cell wall biogenesis/degradation</keyword>
<evidence type="ECO:0000256" key="6">
    <source>
        <dbReference type="ARBA" id="ARBA00022692"/>
    </source>
</evidence>
<evidence type="ECO:0000313" key="16">
    <source>
        <dbReference type="Proteomes" id="UP000534186"/>
    </source>
</evidence>
<keyword evidence="14" id="KW-0573">Peptidoglycan synthesis</keyword>
<evidence type="ECO:0000256" key="9">
    <source>
        <dbReference type="ARBA" id="ARBA00023136"/>
    </source>
</evidence>
<feature type="transmembrane region" description="Helical" evidence="14">
    <location>
        <begin position="122"/>
        <end position="142"/>
    </location>
</feature>
<evidence type="ECO:0000256" key="7">
    <source>
        <dbReference type="ARBA" id="ARBA00022801"/>
    </source>
</evidence>
<comment type="similarity">
    <text evidence="2 14">Belongs to the UppP family.</text>
</comment>
<comment type="miscellaneous">
    <text evidence="14">Bacitracin is thought to be involved in the inhibition of peptidoglycan synthesis by sequestering undecaprenyl diphosphate, thereby reducing the pool of lipid carrier available.</text>
</comment>
<comment type="function">
    <text evidence="14">Catalyzes the dephosphorylation of undecaprenyl diphosphate (UPP). Confers resistance to bacitracin.</text>
</comment>
<dbReference type="AlphaFoldDB" id="A0A7Y9TBN3"/>
<keyword evidence="5 14" id="KW-1003">Cell membrane</keyword>
<feature type="transmembrane region" description="Helical" evidence="14">
    <location>
        <begin position="272"/>
        <end position="290"/>
    </location>
</feature>
<keyword evidence="8 14" id="KW-1133">Transmembrane helix</keyword>
<dbReference type="GO" id="GO:0071555">
    <property type="term" value="P:cell wall organization"/>
    <property type="evidence" value="ECO:0007669"/>
    <property type="project" value="UniProtKB-KW"/>
</dbReference>
<dbReference type="Pfam" id="PF02673">
    <property type="entry name" value="BacA"/>
    <property type="match status" value="1"/>
</dbReference>
<dbReference type="GO" id="GO:0009252">
    <property type="term" value="P:peptidoglycan biosynthetic process"/>
    <property type="evidence" value="ECO:0007669"/>
    <property type="project" value="UniProtKB-KW"/>
</dbReference>
<proteinExistence type="inferred from homology"/>
<dbReference type="EC" id="3.6.1.27" evidence="3 14"/>
<dbReference type="InterPro" id="IPR003824">
    <property type="entry name" value="UppP"/>
</dbReference>
<keyword evidence="9 14" id="KW-0472">Membrane</keyword>
<evidence type="ECO:0000256" key="11">
    <source>
        <dbReference type="ARBA" id="ARBA00032707"/>
    </source>
</evidence>
<evidence type="ECO:0000256" key="5">
    <source>
        <dbReference type="ARBA" id="ARBA00022475"/>
    </source>
</evidence>
<sequence length="294" mass="31858">MSILHVIILAIVQGLAELLPVSSSAHVVVAEKLLGLDPTTPQMTLLLVMLHTGTMFAVIVYFWNQWKKTYFSSGDAFKRFLIRLVWASLLTAVIGEVIIKVIEKTAFKGASKGEIELLFGRLDLIAPALAAAGLLILLAGLMEKRRMGAHEKVYGDSVTMRQAGWIGAIQGLCLPFRGFSRSGATISTGMLTGASKERAERFSFALAVVLTPPAVGREVLRLMKASHEATAAGVPIDLHGSMVMGLLGAVFAFLAGLLALRWLSSWLEEGRWYLFGIYCLVASVVVFGLYRAGY</sequence>
<evidence type="ECO:0000256" key="2">
    <source>
        <dbReference type="ARBA" id="ARBA00010621"/>
    </source>
</evidence>
<dbReference type="GO" id="GO:0046677">
    <property type="term" value="P:response to antibiotic"/>
    <property type="evidence" value="ECO:0007669"/>
    <property type="project" value="UniProtKB-UniRule"/>
</dbReference>
<dbReference type="PANTHER" id="PTHR30622">
    <property type="entry name" value="UNDECAPRENYL-DIPHOSPHATASE"/>
    <property type="match status" value="1"/>
</dbReference>
<evidence type="ECO:0000313" key="15">
    <source>
        <dbReference type="EMBL" id="NYF53295.1"/>
    </source>
</evidence>
<evidence type="ECO:0000256" key="13">
    <source>
        <dbReference type="ARBA" id="ARBA00047594"/>
    </source>
</evidence>
<dbReference type="GO" id="GO:0005886">
    <property type="term" value="C:plasma membrane"/>
    <property type="evidence" value="ECO:0007669"/>
    <property type="project" value="UniProtKB-SubCell"/>
</dbReference>
<dbReference type="GO" id="GO:0050380">
    <property type="term" value="F:undecaprenyl-diphosphatase activity"/>
    <property type="evidence" value="ECO:0007669"/>
    <property type="project" value="UniProtKB-UniRule"/>
</dbReference>
<evidence type="ECO:0000256" key="4">
    <source>
        <dbReference type="ARBA" id="ARBA00021581"/>
    </source>
</evidence>
<accession>A0A7Y9TBN3</accession>
<evidence type="ECO:0000256" key="1">
    <source>
        <dbReference type="ARBA" id="ARBA00004651"/>
    </source>
</evidence>
<feature type="transmembrane region" description="Helical" evidence="14">
    <location>
        <begin position="46"/>
        <end position="63"/>
    </location>
</feature>
<dbReference type="GO" id="GO:0008360">
    <property type="term" value="P:regulation of cell shape"/>
    <property type="evidence" value="ECO:0007669"/>
    <property type="project" value="UniProtKB-KW"/>
</dbReference>
<evidence type="ECO:0000256" key="10">
    <source>
        <dbReference type="ARBA" id="ARBA00023251"/>
    </source>
</evidence>
<comment type="caution">
    <text evidence="15">The sequence shown here is derived from an EMBL/GenBank/DDBJ whole genome shotgun (WGS) entry which is preliminary data.</text>
</comment>
<organism evidence="15 16">
    <name type="scientific">Tunturiibacter lichenicola</name>
    <dbReference type="NCBI Taxonomy" id="2051959"/>
    <lineage>
        <taxon>Bacteria</taxon>
        <taxon>Pseudomonadati</taxon>
        <taxon>Acidobacteriota</taxon>
        <taxon>Terriglobia</taxon>
        <taxon>Terriglobales</taxon>
        <taxon>Acidobacteriaceae</taxon>
        <taxon>Tunturiibacter</taxon>
    </lineage>
</organism>
<keyword evidence="7 14" id="KW-0378">Hydrolase</keyword>
<feature type="transmembrane region" description="Helical" evidence="14">
    <location>
        <begin position="84"/>
        <end position="102"/>
    </location>
</feature>
<keyword evidence="10 14" id="KW-0046">Antibiotic resistance</keyword>
<evidence type="ECO:0000256" key="14">
    <source>
        <dbReference type="HAMAP-Rule" id="MF_01006"/>
    </source>
</evidence>
<dbReference type="EMBL" id="JACCCV010000002">
    <property type="protein sequence ID" value="NYF53295.1"/>
    <property type="molecule type" value="Genomic_DNA"/>
</dbReference>